<dbReference type="Proteomes" id="UP000694904">
    <property type="component" value="Chromosome 3"/>
</dbReference>
<reference evidence="2" key="2">
    <citation type="journal article" date="2016" name="G3 (Bethesda)">
        <title>Genome Evolution in Three Species of Cactophilic Drosophila.</title>
        <authorList>
            <person name="Sanchez-Flores A."/>
            <person name="Penazola F."/>
            <person name="Carpinteyro-Ponce J."/>
            <person name="Nazario-Yepiz N."/>
            <person name="Abreu-Goodger C."/>
            <person name="Machado C.A."/>
            <person name="Markow T.A."/>
        </authorList>
    </citation>
    <scope>NUCLEOTIDE SEQUENCE [LARGE SCALE GENOMIC DNA]</scope>
</reference>
<organism evidence="2 3">
    <name type="scientific">Drosophila arizonae</name>
    <name type="common">Fruit fly</name>
    <dbReference type="NCBI Taxonomy" id="7263"/>
    <lineage>
        <taxon>Eukaryota</taxon>
        <taxon>Metazoa</taxon>
        <taxon>Ecdysozoa</taxon>
        <taxon>Arthropoda</taxon>
        <taxon>Hexapoda</taxon>
        <taxon>Insecta</taxon>
        <taxon>Pterygota</taxon>
        <taxon>Neoptera</taxon>
        <taxon>Endopterygota</taxon>
        <taxon>Diptera</taxon>
        <taxon>Brachycera</taxon>
        <taxon>Muscomorpha</taxon>
        <taxon>Ephydroidea</taxon>
        <taxon>Drosophilidae</taxon>
        <taxon>Drosophila</taxon>
    </lineage>
</organism>
<gene>
    <name evidence="3" type="primary">LOC108609486</name>
</gene>
<dbReference type="InterPro" id="IPR012337">
    <property type="entry name" value="RNaseH-like_sf"/>
</dbReference>
<reference evidence="3" key="3">
    <citation type="submission" date="2025-08" db="UniProtKB">
        <authorList>
            <consortium name="RefSeq"/>
        </authorList>
    </citation>
    <scope>IDENTIFICATION</scope>
    <source>
        <tissue evidence="3">Whole organism</tissue>
    </source>
</reference>
<dbReference type="GeneID" id="108609486"/>
<name>A0ABM1NP09_DROAR</name>
<keyword evidence="2" id="KW-1185">Reference proteome</keyword>
<evidence type="ECO:0000313" key="3">
    <source>
        <dbReference type="RefSeq" id="XP_017856695.1"/>
    </source>
</evidence>
<dbReference type="SUPFAM" id="SSF53098">
    <property type="entry name" value="Ribonuclease H-like"/>
    <property type="match status" value="1"/>
</dbReference>
<sequence>MLNIFQVKDANSIKLEAVDLQLAMEQSNWEQAQNSTEQQQDGIFAWGMTKKQLKTSSEVTEFTSVFDVDPNIRKAKFSQRPEKRKPQGKMEKDKKETRVPEVFRYFGSIQRVKEPRAKPGAIIATCNACGTRIRGFLTVTSNFIKHLRVKHVKIHAAFIGSKYAIEEAATEEEQSDSFEQRVMCYIIDNALPLATVESPSFLNLFKNTNLRVMNQARLKSRLDERFLQMSNSIKQLLESQKYVCITTNIRSNSSEYNYFVYSCHWLDEKFQRHSAALACRRFSGDYAQVLETIRKINNVYGFNNLKIVGSITNNDRNYSKAFQEFGIDLKKEINTEDHTNVDDLKELICEALPNRMECASEILNIVASTDFLKLLSKDKNLKERHLKIMAKCSALWRKCFCSPSAQIIAALLGEALVCPARNRWFSIYDSICCILLHKDKLGELCSRLALHNSCFSASDLQYLEEYRILMSPIATTVEFLRMESNLYYGCLIPALTSLCVKLKRVSDVLELIDLKNLAFELQVELKQRFSNYIQLAAEANHAIIASVLCPGIKMRWLNVLAKLSAHEQRSAREIQEMVIAEAVRHAKATENVGQSAAMESAYTTGKDDFYEFDEMDDACETSDLDMSQPSPLPAATKLIEDAEAQLLDYLKDPCTSFETLAKYPLLQPLALKYNTPLTSANEGGLTQSHINRNDQITDLADYSVEKLILLKANYNNNY</sequence>
<protein>
    <submittedName>
        <fullName evidence="3">Uncharacterized protein LOC108609486</fullName>
    </submittedName>
</protein>
<reference evidence="2" key="1">
    <citation type="journal article" date="1997" name="Nucleic Acids Res.">
        <title>tRNAscan-SE: a program for improved detection of transfer RNA genes in genomic sequence.</title>
        <authorList>
            <person name="Lowe T.M."/>
            <person name="Eddy S.R."/>
        </authorList>
    </citation>
    <scope>NUCLEOTIDE SEQUENCE [LARGE SCALE GENOMIC DNA]</scope>
</reference>
<dbReference type="PANTHER" id="PTHR47501:SF5">
    <property type="entry name" value="HAT C-TERMINAL DIMERISATION DOMAIN-CONTAINING PROTEIN"/>
    <property type="match status" value="1"/>
</dbReference>
<feature type="compositionally biased region" description="Basic and acidic residues" evidence="1">
    <location>
        <begin position="79"/>
        <end position="96"/>
    </location>
</feature>
<evidence type="ECO:0000256" key="1">
    <source>
        <dbReference type="SAM" id="MobiDB-lite"/>
    </source>
</evidence>
<dbReference type="RefSeq" id="XP_017856695.1">
    <property type="nucleotide sequence ID" value="XM_018001206.1"/>
</dbReference>
<evidence type="ECO:0000313" key="2">
    <source>
        <dbReference type="Proteomes" id="UP000694904"/>
    </source>
</evidence>
<proteinExistence type="predicted"/>
<dbReference type="PANTHER" id="PTHR47501">
    <property type="entry name" value="TRANSPOSASE-RELATED"/>
    <property type="match status" value="1"/>
</dbReference>
<accession>A0ABM1NP09</accession>
<feature type="region of interest" description="Disordered" evidence="1">
    <location>
        <begin position="76"/>
        <end position="96"/>
    </location>
</feature>